<dbReference type="FunFam" id="3.30.420.10:FF:000063">
    <property type="entry name" value="Retrovirus-related Pol polyprotein from transposon 297-like Protein"/>
    <property type="match status" value="1"/>
</dbReference>
<feature type="region of interest" description="Disordered" evidence="3">
    <location>
        <begin position="1287"/>
        <end position="1314"/>
    </location>
</feature>
<feature type="compositionally biased region" description="Basic and acidic residues" evidence="3">
    <location>
        <begin position="1239"/>
        <end position="1261"/>
    </location>
</feature>
<dbReference type="InterPro" id="IPR036397">
    <property type="entry name" value="RNaseH_sf"/>
</dbReference>
<dbReference type="Pfam" id="PF00078">
    <property type="entry name" value="RVT_1"/>
    <property type="match status" value="1"/>
</dbReference>
<dbReference type="PROSITE" id="PS50994">
    <property type="entry name" value="INTEGRASE"/>
    <property type="match status" value="1"/>
</dbReference>
<dbReference type="InterPro" id="IPR001584">
    <property type="entry name" value="Integrase_cat-core"/>
</dbReference>
<dbReference type="FunFam" id="3.30.70.270:FF:000026">
    <property type="entry name" value="Transposon Ty3-G Gag-Pol polyprotein"/>
    <property type="match status" value="1"/>
</dbReference>
<feature type="region of interest" description="Disordered" evidence="3">
    <location>
        <begin position="325"/>
        <end position="353"/>
    </location>
</feature>
<dbReference type="Gene3D" id="3.30.70.270">
    <property type="match status" value="2"/>
</dbReference>
<sequence>MFAEIARRKIVEFGPDRPSPFTILAYQVPCGRLVFSLFPLVVRRGSGVLSPATHAHLLLSSPFSGRHETHTTTQHPWEVHQAWDSNPADLAVVSKECRSSFHHPTVSDNKWRKCITIIEQKQAQASKKKSETMEALRQQIETLKATVNTLQQERSNAEGDIAENFKFFQRSWENYLKASGLSKRANDEQIAVLMTAVGDEVFKRFPNFDIEDEDQQTAEKVLKAIGRNLTPQVNKRYERAVFNLAKQEENERYVDYFNRLRTLLKNCQYGTVEDDLLLDKIICSIKDTSLRERLWMDRNITLDQAIDKCKAKELSQQQLRSIEESHDEVKKFQKRTQDKNNSKNFREPNSKRQGKECKYCGYTHELENAQRKDGKMVKPVGQATFKCLKHHKVYKIKFEIVSWKHRPLLSAEACEQLRLIKVCNKVEKLENEEAQEIINRYAEVFEGMGCIEGEVNLEVDPDVMPKVQQPRRVPVAMMEELRKNIEEMEQMGIIKKEDGYTKWVSNILLVRRNGKTRICLDPLHLNQALRGCDYQMPTIEEILPELADARVFTTLDAKKGFWQLKLNDESSKLTSFWTPFGKYKYLRLPFSVKPAMQIYQKKQHEIVQGLRGTIAIADDILVYGKGKTDEEAIRDHNRNLEKLMKRLKTANLKLNKEKTKLCQKKVKFYGHILTKEGSTADPSKTTAIRDMEEPKNKAELLRFLGMLIYISKYIPNLSQKAEQLRKLTRLDQQFKWTETEQEAFENLKKAIISPPILRFYDAKKPIIIQTDASSESMGCTLLQEGLPIAYAAKALNETQMHVADFLSRIKIKGDPKTEEELEVYSITEDEVLSSIEEAKPLDGARMRDTTIEELKKATREDVVMTNLYNVINDGWPEHTSKVPDTLKTYWKYRDELTTHQGLILKGSRVVVPLELRKEMLKRLHRSHQGIENTTKLARDTVFWPNINTQIKETVQSCEICTKYSRSQQNPPMLTHEIPTFPFQRVNMDVVELRTFEVDRNNVTKRYLVTVDQYSDFFEIDELKHANTEYTIQLCKRNFSRYGIPTTVITDNGSNFTSEKFKRFTMEWNFQHITSSPNHQQGNRKAEAAVKIAKGLIKKSIETRSDVYKMLLHWRNTPNKMNSSPAQRMFSRRLGSDIPMIPSKLKPEVIANVPQAIQEQRNNSKRYYDRSSQNLLSPRKDSNVHFQKNPQSSTTWTPGKITKQINSRTFEVEKEGTTYRRSLVHIKTLDKAASSPEMRNTQDEVKQKEQTRTKATDPEQPLRRSTRQRRIPDKYSDVVVKAKGCYTDTSHRTPLDNPHMRAAPTDDAASQRPRHDKMADTASTAAFDNLDRGKMFECMREKGISEWVVRKIEEIYPTKVMRQVCPLSPLLFTIYAADVIEMIRKAQEGGGVVVGGKGYLGYSFNKSATDKAHVREVVRKANKEENDDVREHDRKFAHIRGRDLGMEGIGGGGKSARKIFEMGARSGQRNARLHNKGKTDTDRVLERKEKNTDDKEREKYYRRNGDKDTAKQERRERIKEPRYNREYERECKREENDSEIQMWERREREQVYWTEGEERGCRMCYEERKTIEHMWNGRWRNERKGGKVAGRNTE</sequence>
<proteinExistence type="predicted"/>
<dbReference type="InterPro" id="IPR050951">
    <property type="entry name" value="Retrovirus_Pol_polyprotein"/>
</dbReference>
<dbReference type="InterPro" id="IPR041588">
    <property type="entry name" value="Integrase_H2C2"/>
</dbReference>
<reference evidence="5" key="1">
    <citation type="journal article" date="2020" name="J Insects Food Feed">
        <title>The yellow mealworm (Tenebrio molitor) genome: a resource for the emerging insects as food and feed industry.</title>
        <authorList>
            <person name="Eriksson T."/>
            <person name="Andere A."/>
            <person name="Kelstrup H."/>
            <person name="Emery V."/>
            <person name="Picard C."/>
        </authorList>
    </citation>
    <scope>NUCLEOTIDE SEQUENCE</scope>
    <source>
        <strain evidence="5">Stoneville</strain>
        <tissue evidence="5">Whole head</tissue>
    </source>
</reference>
<reference evidence="5" key="2">
    <citation type="submission" date="2021-08" db="EMBL/GenBank/DDBJ databases">
        <authorList>
            <person name="Eriksson T."/>
        </authorList>
    </citation>
    <scope>NUCLEOTIDE SEQUENCE</scope>
    <source>
        <strain evidence="5">Stoneville</strain>
        <tissue evidence="5">Whole head</tissue>
    </source>
</reference>
<accession>A0A8J6HKE1</accession>
<evidence type="ECO:0000313" key="5">
    <source>
        <dbReference type="EMBL" id="KAH0815908.1"/>
    </source>
</evidence>
<dbReference type="Gene3D" id="1.10.340.70">
    <property type="match status" value="1"/>
</dbReference>
<dbReference type="GO" id="GO:0003964">
    <property type="term" value="F:RNA-directed DNA polymerase activity"/>
    <property type="evidence" value="ECO:0007669"/>
    <property type="project" value="UniProtKB-EC"/>
</dbReference>
<feature type="domain" description="Integrase catalytic" evidence="4">
    <location>
        <begin position="977"/>
        <end position="1149"/>
    </location>
</feature>
<feature type="region of interest" description="Disordered" evidence="3">
    <location>
        <begin position="1229"/>
        <end position="1268"/>
    </location>
</feature>
<dbReference type="GO" id="GO:0042575">
    <property type="term" value="C:DNA polymerase complex"/>
    <property type="evidence" value="ECO:0007669"/>
    <property type="project" value="UniProtKB-ARBA"/>
</dbReference>
<evidence type="ECO:0000259" key="4">
    <source>
        <dbReference type="PROSITE" id="PS50994"/>
    </source>
</evidence>
<keyword evidence="2" id="KW-0175">Coiled coil</keyword>
<name>A0A8J6HKE1_TENMO</name>
<dbReference type="PANTHER" id="PTHR37984:SF8">
    <property type="entry name" value="CCHC-TYPE DOMAIN-CONTAINING PROTEIN"/>
    <property type="match status" value="1"/>
</dbReference>
<comment type="caution">
    <text evidence="5">The sequence shown here is derived from an EMBL/GenBank/DDBJ whole genome shotgun (WGS) entry which is preliminary data.</text>
</comment>
<dbReference type="Pfam" id="PF17919">
    <property type="entry name" value="RT_RNaseH_2"/>
    <property type="match status" value="1"/>
</dbReference>
<evidence type="ECO:0000313" key="6">
    <source>
        <dbReference type="Proteomes" id="UP000719412"/>
    </source>
</evidence>
<dbReference type="Pfam" id="PF17921">
    <property type="entry name" value="Integrase_H2C2"/>
    <property type="match status" value="1"/>
</dbReference>
<evidence type="ECO:0000256" key="1">
    <source>
        <dbReference type="ARBA" id="ARBA00012493"/>
    </source>
</evidence>
<evidence type="ECO:0000256" key="2">
    <source>
        <dbReference type="SAM" id="Coils"/>
    </source>
</evidence>
<dbReference type="SUPFAM" id="SSF56672">
    <property type="entry name" value="DNA/RNA polymerases"/>
    <property type="match status" value="1"/>
</dbReference>
<dbReference type="InterPro" id="IPR012337">
    <property type="entry name" value="RNaseH-like_sf"/>
</dbReference>
<keyword evidence="6" id="KW-1185">Reference proteome</keyword>
<dbReference type="GO" id="GO:0003676">
    <property type="term" value="F:nucleic acid binding"/>
    <property type="evidence" value="ECO:0007669"/>
    <property type="project" value="InterPro"/>
</dbReference>
<dbReference type="Proteomes" id="UP000719412">
    <property type="component" value="Unassembled WGS sequence"/>
</dbReference>
<gene>
    <name evidence="5" type="ORF">GEV33_006882</name>
</gene>
<feature type="region of interest" description="Disordered" evidence="3">
    <location>
        <begin position="1464"/>
        <end position="1517"/>
    </location>
</feature>
<dbReference type="CDD" id="cd01647">
    <property type="entry name" value="RT_LTR"/>
    <property type="match status" value="1"/>
</dbReference>
<dbReference type="EMBL" id="JABDTM020022411">
    <property type="protein sequence ID" value="KAH0815908.1"/>
    <property type="molecule type" value="Genomic_DNA"/>
</dbReference>
<feature type="region of interest" description="Disordered" evidence="3">
    <location>
        <begin position="1159"/>
        <end position="1200"/>
    </location>
</feature>
<dbReference type="SUPFAM" id="SSF53098">
    <property type="entry name" value="Ribonuclease H-like"/>
    <property type="match status" value="1"/>
</dbReference>
<dbReference type="FunFam" id="1.10.340.70:FF:000003">
    <property type="entry name" value="Protein CBG25708"/>
    <property type="match status" value="1"/>
</dbReference>
<protein>
    <recommendedName>
        <fullName evidence="1">RNA-directed DNA polymerase</fullName>
        <ecNumber evidence="1">2.7.7.49</ecNumber>
    </recommendedName>
</protein>
<dbReference type="InterPro" id="IPR041577">
    <property type="entry name" value="RT_RNaseH_2"/>
</dbReference>
<dbReference type="InterPro" id="IPR043502">
    <property type="entry name" value="DNA/RNA_pol_sf"/>
</dbReference>
<evidence type="ECO:0000256" key="3">
    <source>
        <dbReference type="SAM" id="MobiDB-lite"/>
    </source>
</evidence>
<dbReference type="EC" id="2.7.7.49" evidence="1"/>
<feature type="coiled-coil region" evidence="2">
    <location>
        <begin position="633"/>
        <end position="660"/>
    </location>
</feature>
<dbReference type="GO" id="GO:0015074">
    <property type="term" value="P:DNA integration"/>
    <property type="evidence" value="ECO:0007669"/>
    <property type="project" value="InterPro"/>
</dbReference>
<organism evidence="5 6">
    <name type="scientific">Tenebrio molitor</name>
    <name type="common">Yellow mealworm beetle</name>
    <dbReference type="NCBI Taxonomy" id="7067"/>
    <lineage>
        <taxon>Eukaryota</taxon>
        <taxon>Metazoa</taxon>
        <taxon>Ecdysozoa</taxon>
        <taxon>Arthropoda</taxon>
        <taxon>Hexapoda</taxon>
        <taxon>Insecta</taxon>
        <taxon>Pterygota</taxon>
        <taxon>Neoptera</taxon>
        <taxon>Endopterygota</taxon>
        <taxon>Coleoptera</taxon>
        <taxon>Polyphaga</taxon>
        <taxon>Cucujiformia</taxon>
        <taxon>Tenebrionidae</taxon>
        <taxon>Tenebrio</taxon>
    </lineage>
</organism>
<dbReference type="InterPro" id="IPR043128">
    <property type="entry name" value="Rev_trsase/Diguanyl_cyclase"/>
</dbReference>
<dbReference type="Pfam" id="PF00665">
    <property type="entry name" value="rve"/>
    <property type="match status" value="1"/>
</dbReference>
<feature type="compositionally biased region" description="Polar residues" evidence="3">
    <location>
        <begin position="1183"/>
        <end position="1200"/>
    </location>
</feature>
<dbReference type="PANTHER" id="PTHR37984">
    <property type="entry name" value="PROTEIN CBG26694"/>
    <property type="match status" value="1"/>
</dbReference>
<feature type="coiled-coil region" evidence="2">
    <location>
        <begin position="126"/>
        <end position="160"/>
    </location>
</feature>
<dbReference type="Gene3D" id="3.10.10.10">
    <property type="entry name" value="HIV Type 1 Reverse Transcriptase, subunit A, domain 1"/>
    <property type="match status" value="1"/>
</dbReference>
<dbReference type="Gene3D" id="3.30.420.10">
    <property type="entry name" value="Ribonuclease H-like superfamily/Ribonuclease H"/>
    <property type="match status" value="1"/>
</dbReference>
<feature type="compositionally biased region" description="Basic and acidic residues" evidence="3">
    <location>
        <begin position="1476"/>
        <end position="1517"/>
    </location>
</feature>
<dbReference type="InterPro" id="IPR000477">
    <property type="entry name" value="RT_dom"/>
</dbReference>